<feature type="domain" description="Peptidase M24" evidence="10">
    <location>
        <begin position="81"/>
        <end position="289"/>
    </location>
</feature>
<dbReference type="GO" id="GO:0004239">
    <property type="term" value="F:initiator methionyl aminopeptidase activity"/>
    <property type="evidence" value="ECO:0007669"/>
    <property type="project" value="UniProtKB-UniRule"/>
</dbReference>
<name>A0A1D3D4V9_9EIME</name>
<dbReference type="InterPro" id="IPR036390">
    <property type="entry name" value="WH_DNA-bd_sf"/>
</dbReference>
<dbReference type="GO" id="GO:0006508">
    <property type="term" value="P:proteolysis"/>
    <property type="evidence" value="ECO:0007669"/>
    <property type="project" value="UniProtKB-KW"/>
</dbReference>
<evidence type="ECO:0000313" key="12">
    <source>
        <dbReference type="Proteomes" id="UP000095192"/>
    </source>
</evidence>
<comment type="cofactor">
    <cofactor evidence="2">
        <name>Mn(2+)</name>
        <dbReference type="ChEBI" id="CHEBI:29035"/>
    </cofactor>
</comment>
<feature type="binding site" evidence="8">
    <location>
        <position position="145"/>
    </location>
    <ligand>
        <name>substrate</name>
    </ligand>
</feature>
<comment type="function">
    <text evidence="8 9">Cotranslationally removes the N-terminal methionine from nascent proteins. The N-terminal methionine is often cleaved when the second residue in the primary sequence is small and uncharged (Met-Ala-, Cys, Gly, Pro, Ser, Thr, or Val).</text>
</comment>
<feature type="binding site" evidence="8">
    <location>
        <position position="176"/>
    </location>
    <ligand>
        <name>a divalent metal cation</name>
        <dbReference type="ChEBI" id="CHEBI:60240"/>
        <label>1</label>
    </ligand>
</feature>
<feature type="binding site" evidence="8">
    <location>
        <position position="165"/>
    </location>
    <ligand>
        <name>a divalent metal cation</name>
        <dbReference type="ChEBI" id="CHEBI:60240"/>
        <label>1</label>
    </ligand>
</feature>
<dbReference type="InterPro" id="IPR050247">
    <property type="entry name" value="Met_Aminopeptidase_Type2"/>
</dbReference>
<keyword evidence="5 8" id="KW-0645">Protease</keyword>
<dbReference type="VEuPathDB" id="ToxoDB:LOC34620027"/>
<dbReference type="CDD" id="cd01088">
    <property type="entry name" value="MetAP2"/>
    <property type="match status" value="1"/>
</dbReference>
<dbReference type="GO" id="GO:0005737">
    <property type="term" value="C:cytoplasm"/>
    <property type="evidence" value="ECO:0007669"/>
    <property type="project" value="UniProtKB-SubCell"/>
</dbReference>
<dbReference type="InterPro" id="IPR036005">
    <property type="entry name" value="Creatinase/aminopeptidase-like"/>
</dbReference>
<keyword evidence="7 8" id="KW-0378">Hydrolase</keyword>
<comment type="cofactor">
    <cofactor evidence="3">
        <name>Fe(2+)</name>
        <dbReference type="ChEBI" id="CHEBI:29033"/>
    </cofactor>
</comment>
<dbReference type="InterPro" id="IPR036388">
    <property type="entry name" value="WH-like_DNA-bd_sf"/>
</dbReference>
<dbReference type="GO" id="GO:0046872">
    <property type="term" value="F:metal ion binding"/>
    <property type="evidence" value="ECO:0007669"/>
    <property type="project" value="UniProtKB-UniRule"/>
</dbReference>
<dbReference type="EMBL" id="JROU02000713">
    <property type="protein sequence ID" value="OEH78479.1"/>
    <property type="molecule type" value="Genomic_DNA"/>
</dbReference>
<dbReference type="PANTHER" id="PTHR45777">
    <property type="entry name" value="METHIONINE AMINOPEPTIDASE 2"/>
    <property type="match status" value="1"/>
</dbReference>
<feature type="binding site" evidence="8">
    <location>
        <position position="176"/>
    </location>
    <ligand>
        <name>a divalent metal cation</name>
        <dbReference type="ChEBI" id="CHEBI:60240"/>
        <label>2</label>
        <note>catalytic</note>
    </ligand>
</feature>
<dbReference type="GO" id="GO:0070006">
    <property type="term" value="F:metalloaminopeptidase activity"/>
    <property type="evidence" value="ECO:0007669"/>
    <property type="project" value="UniProtKB-UniRule"/>
</dbReference>
<feature type="binding site" evidence="8">
    <location>
        <position position="245"/>
    </location>
    <ligand>
        <name>a divalent metal cation</name>
        <dbReference type="ChEBI" id="CHEBI:60240"/>
        <label>2</label>
        <note>catalytic</note>
    </ligand>
</feature>
<feature type="binding site" evidence="8">
    <location>
        <position position="253"/>
    </location>
    <ligand>
        <name>substrate</name>
    </ligand>
</feature>
<comment type="catalytic activity">
    <reaction evidence="1 8 9">
        <text>Release of N-terminal amino acids, preferentially methionine, from peptides and arylamides.</text>
        <dbReference type="EC" id="3.4.11.18"/>
    </reaction>
</comment>
<dbReference type="PANTHER" id="PTHR45777:SF2">
    <property type="entry name" value="METHIONINE AMINOPEPTIDASE 2"/>
    <property type="match status" value="1"/>
</dbReference>
<accession>A0A1D3D4V9</accession>
<dbReference type="SUPFAM" id="SSF55920">
    <property type="entry name" value="Creatinase/aminopeptidase"/>
    <property type="match status" value="1"/>
</dbReference>
<protein>
    <recommendedName>
        <fullName evidence="8">Methionine aminopeptidase 2</fullName>
        <shortName evidence="8">MAP 2</shortName>
        <shortName evidence="8">MetAP 2</shortName>
        <ecNumber evidence="8">3.4.11.18</ecNumber>
    </recommendedName>
    <alternativeName>
        <fullName evidence="8">Peptidase M</fullName>
    </alternativeName>
</protein>
<reference evidence="11 12" key="1">
    <citation type="journal article" date="2016" name="BMC Genomics">
        <title>Comparative genomics reveals Cyclospora cayetanensis possesses coccidia-like metabolism and invasion components but unique surface antigens.</title>
        <authorList>
            <person name="Liu S."/>
            <person name="Wang L."/>
            <person name="Zheng H."/>
            <person name="Xu Z."/>
            <person name="Roellig D.M."/>
            <person name="Li N."/>
            <person name="Frace M.A."/>
            <person name="Tang K."/>
            <person name="Arrowood M.J."/>
            <person name="Moss D.M."/>
            <person name="Zhang L."/>
            <person name="Feng Y."/>
            <person name="Xiao L."/>
        </authorList>
    </citation>
    <scope>NUCLEOTIDE SEQUENCE [LARGE SCALE GENOMIC DNA]</scope>
    <source>
        <strain evidence="11 12">CHN_HEN01</strain>
    </source>
</reference>
<comment type="subcellular location">
    <subcellularLocation>
        <location evidence="8">Cytoplasm</location>
    </subcellularLocation>
</comment>
<dbReference type="SUPFAM" id="SSF46785">
    <property type="entry name" value="Winged helix' DNA-binding domain"/>
    <property type="match status" value="1"/>
</dbReference>
<dbReference type="AlphaFoldDB" id="A0A1D3D4V9"/>
<evidence type="ECO:0000256" key="8">
    <source>
        <dbReference type="HAMAP-Rule" id="MF_03175"/>
    </source>
</evidence>
<dbReference type="FunCoup" id="A0A1D3D4V9">
    <property type="interactions" value="486"/>
</dbReference>
<comment type="cofactor">
    <cofactor evidence="8">
        <name>Co(2+)</name>
        <dbReference type="ChEBI" id="CHEBI:48828"/>
    </cofactor>
    <cofactor evidence="8">
        <name>Zn(2+)</name>
        <dbReference type="ChEBI" id="CHEBI:29105"/>
    </cofactor>
    <cofactor evidence="8">
        <name>Mn(2+)</name>
        <dbReference type="ChEBI" id="CHEBI:29035"/>
    </cofactor>
    <cofactor evidence="8">
        <name>Fe(2+)</name>
        <dbReference type="ChEBI" id="CHEBI:29033"/>
    </cofactor>
    <text evidence="8">Binds 2 divalent metal cations per subunit. Has a high-affinity and a low affinity metal-binding site. The true nature of the physiological cofactor is under debate. The enzyme is active with cobalt, zinc, manganese or divalent iron ions. Most likely, methionine aminopeptidases function as mononuclear Fe(2+)-metalloproteases under physiological conditions, and the catalytically relevant metal-binding site has been assigned to the histidine-containing high-affinity site.</text>
</comment>
<evidence type="ECO:0000256" key="1">
    <source>
        <dbReference type="ARBA" id="ARBA00000294"/>
    </source>
</evidence>
<dbReference type="Gene3D" id="3.90.230.10">
    <property type="entry name" value="Creatinase/methionine aminopeptidase superfamily"/>
    <property type="match status" value="1"/>
</dbReference>
<feature type="binding site" evidence="8">
    <location>
        <position position="378"/>
    </location>
    <ligand>
        <name>a divalent metal cation</name>
        <dbReference type="ChEBI" id="CHEBI:60240"/>
        <label>2</label>
        <note>catalytic</note>
    </ligand>
</feature>
<comment type="caution">
    <text evidence="11">The sequence shown here is derived from an EMBL/GenBank/DDBJ whole genome shotgun (WGS) entry which is preliminary data.</text>
</comment>
<evidence type="ECO:0000256" key="5">
    <source>
        <dbReference type="ARBA" id="ARBA00022670"/>
    </source>
</evidence>
<feature type="binding site" evidence="8">
    <location>
        <position position="378"/>
    </location>
    <ligand>
        <name>a divalent metal cation</name>
        <dbReference type="ChEBI" id="CHEBI:60240"/>
        <label>1</label>
    </ligand>
</feature>
<evidence type="ECO:0000256" key="9">
    <source>
        <dbReference type="RuleBase" id="RU003653"/>
    </source>
</evidence>
<dbReference type="InParanoid" id="A0A1D3D4V9"/>
<keyword evidence="4 8" id="KW-0031">Aminopeptidase</keyword>
<evidence type="ECO:0000256" key="3">
    <source>
        <dbReference type="ARBA" id="ARBA00001954"/>
    </source>
</evidence>
<comment type="similarity">
    <text evidence="8">Belongs to the peptidase M24A family. Methionine aminopeptidase eukaryotic type 2 subfamily.</text>
</comment>
<dbReference type="EC" id="3.4.11.18" evidence="8"/>
<evidence type="ECO:0000259" key="10">
    <source>
        <dbReference type="Pfam" id="PF00557"/>
    </source>
</evidence>
<dbReference type="Proteomes" id="UP000095192">
    <property type="component" value="Unassembled WGS sequence"/>
</dbReference>
<evidence type="ECO:0000256" key="4">
    <source>
        <dbReference type="ARBA" id="ARBA00022438"/>
    </source>
</evidence>
<proteinExistence type="inferred from homology"/>
<evidence type="ECO:0000256" key="7">
    <source>
        <dbReference type="ARBA" id="ARBA00022801"/>
    </source>
</evidence>
<dbReference type="PRINTS" id="PR00599">
    <property type="entry name" value="MAPEPTIDASE"/>
</dbReference>
<gene>
    <name evidence="11" type="ORF">cyc_03309</name>
</gene>
<evidence type="ECO:0000313" key="11">
    <source>
        <dbReference type="EMBL" id="OEH78479.1"/>
    </source>
</evidence>
<dbReference type="HAMAP" id="MF_03175">
    <property type="entry name" value="MetAP_2_euk"/>
    <property type="match status" value="1"/>
</dbReference>
<feature type="binding site" evidence="8">
    <location>
        <position position="283"/>
    </location>
    <ligand>
        <name>a divalent metal cation</name>
        <dbReference type="ChEBI" id="CHEBI:60240"/>
        <label>2</label>
        <note>catalytic</note>
    </ligand>
</feature>
<dbReference type="InterPro" id="IPR000994">
    <property type="entry name" value="Pept_M24"/>
</dbReference>
<dbReference type="VEuPathDB" id="ToxoDB:cyc_03309"/>
<keyword evidence="12" id="KW-1185">Reference proteome</keyword>
<organism evidence="11 12">
    <name type="scientific">Cyclospora cayetanensis</name>
    <dbReference type="NCBI Taxonomy" id="88456"/>
    <lineage>
        <taxon>Eukaryota</taxon>
        <taxon>Sar</taxon>
        <taxon>Alveolata</taxon>
        <taxon>Apicomplexa</taxon>
        <taxon>Conoidasida</taxon>
        <taxon>Coccidia</taxon>
        <taxon>Eucoccidiorida</taxon>
        <taxon>Eimeriorina</taxon>
        <taxon>Eimeriidae</taxon>
        <taxon>Cyclospora</taxon>
    </lineage>
</organism>
<dbReference type="NCBIfam" id="TIGR00501">
    <property type="entry name" value="met_pdase_II"/>
    <property type="match status" value="1"/>
</dbReference>
<evidence type="ECO:0000256" key="2">
    <source>
        <dbReference type="ARBA" id="ARBA00001936"/>
    </source>
</evidence>
<dbReference type="InterPro" id="IPR002468">
    <property type="entry name" value="Pept_M24A_MAP2"/>
</dbReference>
<keyword evidence="6 8" id="KW-0479">Metal-binding</keyword>
<dbReference type="InterPro" id="IPR001714">
    <property type="entry name" value="Pept_M24_MAP"/>
</dbReference>
<evidence type="ECO:0000256" key="6">
    <source>
        <dbReference type="ARBA" id="ARBA00022723"/>
    </source>
</evidence>
<keyword evidence="8" id="KW-0963">Cytoplasm</keyword>
<dbReference type="Gene3D" id="1.10.10.10">
    <property type="entry name" value="Winged helix-like DNA-binding domain superfamily/Winged helix DNA-binding domain"/>
    <property type="match status" value="1"/>
</dbReference>
<sequence length="397" mass="43837">MPGSLVQEVKRLDVKEEPQEMAYNSALRRLGNWPEEKPSMQTTPPTKTMQELFPREIQMYCSSPGTAEAREAERFAAVDIEALREAAECHRQVRRYAQSLLQPGVSLTYLCQKLEAKTEALIGAKGIERGKGFPTGCSLNECAAHYTPNPGEDRILGQGDICKLDFGVQVRGRIIDCAFSIAFDPKFDPLIQATQEATNVGLRLAGVDARLSEIGCAIEETISSFECSMDGSVFPVKPIRNLTGHSIAPYRIHAGKSVPIVKSAQHSQAAFNRMEEGELYAIETFATTGKGFVQDDGDCSHYMKNFECGFVPLRLKSARDLLKVIDEHFGTLAFCRRWLDAAGAPQHQMALQQLVKTGIVVPYPPLSDVMGSFTSQMEHTVYIGMHGKEVLSRGPDF</sequence>
<dbReference type="Pfam" id="PF00557">
    <property type="entry name" value="Peptidase_M24"/>
    <property type="match status" value="1"/>
</dbReference>